<feature type="domain" description="TcmA/NAT10 helicase" evidence="9">
    <location>
        <begin position="142"/>
        <end position="274"/>
    </location>
</feature>
<evidence type="ECO:0000256" key="2">
    <source>
        <dbReference type="ARBA" id="ARBA00022552"/>
    </source>
</evidence>
<feature type="region of interest" description="Disordered" evidence="8">
    <location>
        <begin position="275"/>
        <end position="310"/>
    </location>
</feature>
<evidence type="ECO:0000256" key="7">
    <source>
        <dbReference type="ARBA" id="ARBA00023315"/>
    </source>
</evidence>
<dbReference type="OrthoDB" id="10067491at2759"/>
<comment type="caution">
    <text evidence="12">The sequence shown here is derived from an EMBL/GenBank/DDBJ whole genome shotgun (WGS) entry which is preliminary data.</text>
</comment>
<dbReference type="GO" id="GO:0000049">
    <property type="term" value="F:tRNA binding"/>
    <property type="evidence" value="ECO:0007669"/>
    <property type="project" value="TreeGrafter"/>
</dbReference>
<evidence type="ECO:0000256" key="5">
    <source>
        <dbReference type="ARBA" id="ARBA00022741"/>
    </source>
</evidence>
<dbReference type="Gene3D" id="3.40.630.30">
    <property type="match status" value="2"/>
</dbReference>
<evidence type="ECO:0000256" key="3">
    <source>
        <dbReference type="ARBA" id="ARBA00022679"/>
    </source>
</evidence>
<feature type="domain" description="Possible tRNA binding" evidence="11">
    <location>
        <begin position="616"/>
        <end position="692"/>
    </location>
</feature>
<evidence type="ECO:0000259" key="9">
    <source>
        <dbReference type="Pfam" id="PF05127"/>
    </source>
</evidence>
<dbReference type="GO" id="GO:0008033">
    <property type="term" value="P:tRNA processing"/>
    <property type="evidence" value="ECO:0007669"/>
    <property type="project" value="UniProtKB-KW"/>
</dbReference>
<dbReference type="GO" id="GO:0005730">
    <property type="term" value="C:nucleolus"/>
    <property type="evidence" value="ECO:0007669"/>
    <property type="project" value="UniProtKB-SubCell"/>
</dbReference>
<dbReference type="GO" id="GO:1990883">
    <property type="term" value="F:18S rRNA cytidine N-acetyltransferase activity"/>
    <property type="evidence" value="ECO:0007669"/>
    <property type="project" value="TreeGrafter"/>
</dbReference>
<comment type="subcellular location">
    <subcellularLocation>
        <location evidence="1">Nucleus</location>
        <location evidence="1">Nucleolus</location>
    </subcellularLocation>
</comment>
<evidence type="ECO:0000256" key="8">
    <source>
        <dbReference type="SAM" id="MobiDB-lite"/>
    </source>
</evidence>
<dbReference type="Pfam" id="PF13718">
    <property type="entry name" value="GNAT_acetyltr_2"/>
    <property type="match status" value="2"/>
</dbReference>
<dbReference type="GO" id="GO:1904812">
    <property type="term" value="P:rRNA acetylation involved in maturation of SSU-rRNA"/>
    <property type="evidence" value="ECO:0007669"/>
    <property type="project" value="TreeGrafter"/>
</dbReference>
<evidence type="ECO:0008006" key="14">
    <source>
        <dbReference type="Google" id="ProtNLM"/>
    </source>
</evidence>
<keyword evidence="6" id="KW-0067">ATP-binding</keyword>
<keyword evidence="7" id="KW-0012">Acyltransferase</keyword>
<dbReference type="EMBL" id="SGPL01000254">
    <property type="protein sequence ID" value="THH14726.1"/>
    <property type="molecule type" value="Genomic_DNA"/>
</dbReference>
<dbReference type="GO" id="GO:0005524">
    <property type="term" value="F:ATP binding"/>
    <property type="evidence" value="ECO:0007669"/>
    <property type="project" value="UniProtKB-KW"/>
</dbReference>
<proteinExistence type="predicted"/>
<evidence type="ECO:0000256" key="1">
    <source>
        <dbReference type="ARBA" id="ARBA00004604"/>
    </source>
</evidence>
<dbReference type="InterPro" id="IPR027417">
    <property type="entry name" value="P-loop_NTPase"/>
</dbReference>
<evidence type="ECO:0000313" key="12">
    <source>
        <dbReference type="EMBL" id="THH14726.1"/>
    </source>
</evidence>
<evidence type="ECO:0000256" key="4">
    <source>
        <dbReference type="ARBA" id="ARBA00022694"/>
    </source>
</evidence>
<feature type="domain" description="N-acetyltransferase" evidence="10">
    <location>
        <begin position="317"/>
        <end position="410"/>
    </location>
</feature>
<feature type="domain" description="N-acetyltransferase" evidence="10">
    <location>
        <begin position="428"/>
        <end position="553"/>
    </location>
</feature>
<keyword evidence="4" id="KW-0819">tRNA processing</keyword>
<sequence>MILVRRPQSSFSVDDLSLPTFTISSHEFEFERGTEAVTPVMDSVVARFKERFILSLGSCDDCLVLDDELNVLSISRGKDIKAIEEDQGKGREQSELKELKDSIVDTKPVVELVNLARTTDQAPAILSFVDAFAEKTLSSTGHGRGKSAALGLAIAAALAHRYSNIFGMDALGYEEHLDYDIAQSTNPDFNKAIVRVNVFRQHRQIIQSIQPEDAHVLGQAELVIIDEAAAIPLPLVRNLIGPYLGFLASSINGYEGTGHSPSLKLIQQLRESTRPSLSKDASLPSADATSSTKKLSHAAPLKARTPRDQAGNSHPCELFYVSRDALFSLFVLLLLIKDDESHLPEPLVVLQVALEGNINRQAIMDGLSRGLRASGDMVPWLVALQFQEGKFALMSGARVVRIATDPDYVNVVHLAESCITSTTDVLCSISQMGYGARALQALNAYYSREYLNLDEFSRAEPFYPDAAAIDESTDLLTESLIIRSPTAMPPLLQRLTEQKPENLDYLGVSYGLTPQLLWFVGKFSSRTDGYVSLYIRQTQSELAGEHSCVMVWGLNSAGDGELQWLGEFAKGEVDLSVSIVLEAANAGVKYLDASPGLEFLDHYFLDAFLFASLPVELASTELSFLMTPFDLKRLESYAQNALDYHVILDLLPTVVSLYFEQRLGEAMRLSAIQSSLLLGMGLQRKSVEEVELAHGGESLQISAEQGLKSTEDELDEAGGEVTNALREKQRAMIDALDLSR</sequence>
<name>A0A4S4LQU6_9AGAM</name>
<evidence type="ECO:0000313" key="13">
    <source>
        <dbReference type="Proteomes" id="UP000310158"/>
    </source>
</evidence>
<accession>A0A4S4LQU6</accession>
<dbReference type="GO" id="GO:0030686">
    <property type="term" value="C:90S preribosome"/>
    <property type="evidence" value="ECO:0007669"/>
    <property type="project" value="TreeGrafter"/>
</dbReference>
<evidence type="ECO:0000259" key="10">
    <source>
        <dbReference type="Pfam" id="PF13718"/>
    </source>
</evidence>
<dbReference type="InterPro" id="IPR007807">
    <property type="entry name" value="TcmA/NAT10_helicase"/>
</dbReference>
<dbReference type="Proteomes" id="UP000310158">
    <property type="component" value="Unassembled WGS sequence"/>
</dbReference>
<dbReference type="Pfam" id="PF13725">
    <property type="entry name" value="tRNA_bind_2"/>
    <property type="match status" value="1"/>
</dbReference>
<dbReference type="AlphaFoldDB" id="A0A4S4LQU6"/>
<reference evidence="12 13" key="1">
    <citation type="submission" date="2019-02" db="EMBL/GenBank/DDBJ databases">
        <title>Genome sequencing of the rare red list fungi Bondarzewia mesenterica.</title>
        <authorList>
            <person name="Buettner E."/>
            <person name="Kellner H."/>
        </authorList>
    </citation>
    <scope>NUCLEOTIDE SEQUENCE [LARGE SCALE GENOMIC DNA]</scope>
    <source>
        <strain evidence="12 13">DSM 108281</strain>
    </source>
</reference>
<dbReference type="PANTHER" id="PTHR10925">
    <property type="entry name" value="N-ACETYLTRANSFERASE 10"/>
    <property type="match status" value="1"/>
</dbReference>
<protein>
    <recommendedName>
        <fullName evidence="14">RNA cytidine acetyltransferase</fullName>
    </recommendedName>
</protein>
<keyword evidence="13" id="KW-1185">Reference proteome</keyword>
<dbReference type="InterPro" id="IPR000182">
    <property type="entry name" value="GNAT_dom"/>
</dbReference>
<organism evidence="12 13">
    <name type="scientific">Bondarzewia mesenterica</name>
    <dbReference type="NCBI Taxonomy" id="1095465"/>
    <lineage>
        <taxon>Eukaryota</taxon>
        <taxon>Fungi</taxon>
        <taxon>Dikarya</taxon>
        <taxon>Basidiomycota</taxon>
        <taxon>Agaricomycotina</taxon>
        <taxon>Agaricomycetes</taxon>
        <taxon>Russulales</taxon>
        <taxon>Bondarzewiaceae</taxon>
        <taxon>Bondarzewia</taxon>
    </lineage>
</organism>
<keyword evidence="2" id="KW-0698">rRNA processing</keyword>
<evidence type="ECO:0000256" key="6">
    <source>
        <dbReference type="ARBA" id="ARBA00022840"/>
    </source>
</evidence>
<dbReference type="InterPro" id="IPR032672">
    <property type="entry name" value="TmcA/NAT10/Kre33"/>
</dbReference>
<dbReference type="Pfam" id="PF05127">
    <property type="entry name" value="NAT10_TcmA_helicase"/>
    <property type="match status" value="1"/>
</dbReference>
<evidence type="ECO:0000259" key="11">
    <source>
        <dbReference type="Pfam" id="PF13725"/>
    </source>
</evidence>
<dbReference type="Gene3D" id="3.40.50.300">
    <property type="entry name" value="P-loop containing nucleotide triphosphate hydrolases"/>
    <property type="match status" value="1"/>
</dbReference>
<dbReference type="PANTHER" id="PTHR10925:SF5">
    <property type="entry name" value="RNA CYTIDINE ACETYLTRANSFERASE"/>
    <property type="match status" value="1"/>
</dbReference>
<dbReference type="InterPro" id="IPR027992">
    <property type="entry name" value="tRNA_bind_dom"/>
</dbReference>
<keyword evidence="3" id="KW-0808">Transferase</keyword>
<keyword evidence="5" id="KW-0547">Nucleotide-binding</keyword>
<gene>
    <name evidence="12" type="ORF">EW146_g5643</name>
</gene>